<dbReference type="EMBL" id="AP022560">
    <property type="protein sequence ID" value="BBW99579.1"/>
    <property type="molecule type" value="Genomic_DNA"/>
</dbReference>
<dbReference type="GO" id="GO:0020037">
    <property type="term" value="F:heme binding"/>
    <property type="evidence" value="ECO:0007669"/>
    <property type="project" value="InterPro"/>
</dbReference>
<keyword evidence="2" id="KW-1185">Reference proteome</keyword>
<protein>
    <submittedName>
        <fullName evidence="1">Uncharacterized protein</fullName>
    </submittedName>
</protein>
<dbReference type="GO" id="GO:0004497">
    <property type="term" value="F:monooxygenase activity"/>
    <property type="evidence" value="ECO:0007669"/>
    <property type="project" value="InterPro"/>
</dbReference>
<dbReference type="AlphaFoldDB" id="A0AAD1M4S3"/>
<dbReference type="Gene3D" id="1.10.630.10">
    <property type="entry name" value="Cytochrome P450"/>
    <property type="match status" value="1"/>
</dbReference>
<gene>
    <name evidence="1" type="ORF">MMOR_05160</name>
</gene>
<dbReference type="GO" id="GO:0005506">
    <property type="term" value="F:iron ion binding"/>
    <property type="evidence" value="ECO:0007669"/>
    <property type="project" value="InterPro"/>
</dbReference>
<dbReference type="KEGG" id="mmor:MMOR_05160"/>
<dbReference type="Proteomes" id="UP000466681">
    <property type="component" value="Chromosome"/>
</dbReference>
<name>A0AAD1M4S3_9MYCO</name>
<sequence length="82" mass="8782">MASGADGVGVCGGDGDAETADTLMDPNRFIGTEAIQDPYPLYEQTRAESHVHRIGDSDFYAVCGWDAIIEAVARTGVWSSWT</sequence>
<proteinExistence type="predicted"/>
<evidence type="ECO:0000313" key="1">
    <source>
        <dbReference type="EMBL" id="BBW99579.1"/>
    </source>
</evidence>
<reference evidence="1 2" key="1">
    <citation type="journal article" date="2019" name="Emerg. Microbes Infect.">
        <title>Comprehensive subspecies identification of 175 nontuberculous mycobacteria species based on 7547 genomic profiles.</title>
        <authorList>
            <person name="Matsumoto Y."/>
            <person name="Kinjo T."/>
            <person name="Motooka D."/>
            <person name="Nabeya D."/>
            <person name="Jung N."/>
            <person name="Uechi K."/>
            <person name="Horii T."/>
            <person name="Iida T."/>
            <person name="Fujita J."/>
            <person name="Nakamura S."/>
        </authorList>
    </citation>
    <scope>NUCLEOTIDE SEQUENCE [LARGE SCALE GENOMIC DNA]</scope>
    <source>
        <strain evidence="1 2">JCM 6375</strain>
    </source>
</reference>
<organism evidence="1 2">
    <name type="scientific">Mycolicibacterium moriokaense</name>
    <dbReference type="NCBI Taxonomy" id="39691"/>
    <lineage>
        <taxon>Bacteria</taxon>
        <taxon>Bacillati</taxon>
        <taxon>Actinomycetota</taxon>
        <taxon>Actinomycetes</taxon>
        <taxon>Mycobacteriales</taxon>
        <taxon>Mycobacteriaceae</taxon>
        <taxon>Mycolicibacterium</taxon>
    </lineage>
</organism>
<evidence type="ECO:0000313" key="2">
    <source>
        <dbReference type="Proteomes" id="UP000466681"/>
    </source>
</evidence>
<dbReference type="GO" id="GO:0016705">
    <property type="term" value="F:oxidoreductase activity, acting on paired donors, with incorporation or reduction of molecular oxygen"/>
    <property type="evidence" value="ECO:0007669"/>
    <property type="project" value="InterPro"/>
</dbReference>
<accession>A0AAD1M4S3</accession>
<dbReference type="InterPro" id="IPR036396">
    <property type="entry name" value="Cyt_P450_sf"/>
</dbReference>